<dbReference type="Proteomes" id="UP000824219">
    <property type="component" value="Linkage Group LG07"/>
</dbReference>
<organism evidence="2 3">
    <name type="scientific">Hemibagrus wyckioides</name>
    <dbReference type="NCBI Taxonomy" id="337641"/>
    <lineage>
        <taxon>Eukaryota</taxon>
        <taxon>Metazoa</taxon>
        <taxon>Chordata</taxon>
        <taxon>Craniata</taxon>
        <taxon>Vertebrata</taxon>
        <taxon>Euteleostomi</taxon>
        <taxon>Actinopterygii</taxon>
        <taxon>Neopterygii</taxon>
        <taxon>Teleostei</taxon>
        <taxon>Ostariophysi</taxon>
        <taxon>Siluriformes</taxon>
        <taxon>Bagridae</taxon>
        <taxon>Hemibagrus</taxon>
    </lineage>
</organism>
<accession>A0A9D3SSR4</accession>
<evidence type="ECO:0000256" key="1">
    <source>
        <dbReference type="SAM" id="MobiDB-lite"/>
    </source>
</evidence>
<feature type="region of interest" description="Disordered" evidence="1">
    <location>
        <begin position="99"/>
        <end position="125"/>
    </location>
</feature>
<evidence type="ECO:0000313" key="3">
    <source>
        <dbReference type="Proteomes" id="UP000824219"/>
    </source>
</evidence>
<dbReference type="EMBL" id="JAHKSW010000007">
    <property type="protein sequence ID" value="KAG7330469.1"/>
    <property type="molecule type" value="Genomic_DNA"/>
</dbReference>
<reference evidence="2 3" key="1">
    <citation type="submission" date="2021-06" db="EMBL/GenBank/DDBJ databases">
        <title>Chromosome-level genome assembly of the red-tail catfish (Hemibagrus wyckioides).</title>
        <authorList>
            <person name="Shao F."/>
        </authorList>
    </citation>
    <scope>NUCLEOTIDE SEQUENCE [LARGE SCALE GENOMIC DNA]</scope>
    <source>
        <strain evidence="2">EC202008001</strain>
        <tissue evidence="2">Blood</tissue>
    </source>
</reference>
<keyword evidence="3" id="KW-1185">Reference proteome</keyword>
<sequence>MTLLTMHRNFRYSQPDLANVAAANMTSTQSCQRRKRLLEARQSVLAVDEMDFWRGITADMMSDEEDGAVDGVSGWIGTSVYQLNVQPVEECLTSQLRVTESPSVSQLDGDTLTTASATSDGQQAC</sequence>
<proteinExistence type="predicted"/>
<evidence type="ECO:0000313" key="2">
    <source>
        <dbReference type="EMBL" id="KAG7330469.1"/>
    </source>
</evidence>
<dbReference type="OrthoDB" id="5989533at2759"/>
<dbReference type="AlphaFoldDB" id="A0A9D3SSR4"/>
<name>A0A9D3SSR4_9TELE</name>
<comment type="caution">
    <text evidence="2">The sequence shown here is derived from an EMBL/GenBank/DDBJ whole genome shotgun (WGS) entry which is preliminary data.</text>
</comment>
<gene>
    <name evidence="2" type="ORF">KOW79_006691</name>
</gene>
<protein>
    <submittedName>
        <fullName evidence="2">Uncharacterized protein</fullName>
    </submittedName>
</protein>